<comment type="caution">
    <text evidence="6">The sequence shown here is derived from an EMBL/GenBank/DDBJ whole genome shotgun (WGS) entry which is preliminary data.</text>
</comment>
<dbReference type="NCBIfam" id="NF002367">
    <property type="entry name" value="PRK01346.1-4"/>
    <property type="match status" value="1"/>
</dbReference>
<dbReference type="InterPro" id="IPR016181">
    <property type="entry name" value="Acyl_CoA_acyltransferase"/>
</dbReference>
<dbReference type="Pfam" id="PF13530">
    <property type="entry name" value="SCP2_2"/>
    <property type="match status" value="1"/>
</dbReference>
<accession>A0A1J5QHR9</accession>
<feature type="domain" description="Eis-like acetyltransferase" evidence="5">
    <location>
        <begin position="125"/>
        <end position="246"/>
    </location>
</feature>
<proteinExistence type="inferred from homology"/>
<dbReference type="EMBL" id="MLJW01000737">
    <property type="protein sequence ID" value="OIQ83089.1"/>
    <property type="molecule type" value="Genomic_DNA"/>
</dbReference>
<dbReference type="PANTHER" id="PTHR37817">
    <property type="entry name" value="N-ACETYLTRANSFERASE EIS"/>
    <property type="match status" value="1"/>
</dbReference>
<dbReference type="PANTHER" id="PTHR37817:SF1">
    <property type="entry name" value="N-ACETYLTRANSFERASE EIS"/>
    <property type="match status" value="1"/>
</dbReference>
<dbReference type="GO" id="GO:0030649">
    <property type="term" value="P:aminoglycoside antibiotic catabolic process"/>
    <property type="evidence" value="ECO:0007669"/>
    <property type="project" value="TreeGrafter"/>
</dbReference>
<dbReference type="HAMAP" id="MF_01812">
    <property type="entry name" value="Eis"/>
    <property type="match status" value="1"/>
</dbReference>
<dbReference type="InterPro" id="IPR025559">
    <property type="entry name" value="Eis_dom"/>
</dbReference>
<dbReference type="InterPro" id="IPR041380">
    <property type="entry name" value="Acetyltransf_17"/>
</dbReference>
<dbReference type="Gene3D" id="3.30.1050.10">
    <property type="entry name" value="SCP2 sterol-binding domain"/>
    <property type="match status" value="1"/>
</dbReference>
<evidence type="ECO:0000313" key="6">
    <source>
        <dbReference type="EMBL" id="OIQ83089.1"/>
    </source>
</evidence>
<dbReference type="SUPFAM" id="SSF55718">
    <property type="entry name" value="SCP-like"/>
    <property type="match status" value="1"/>
</dbReference>
<organism evidence="6">
    <name type="scientific">mine drainage metagenome</name>
    <dbReference type="NCBI Taxonomy" id="410659"/>
    <lineage>
        <taxon>unclassified sequences</taxon>
        <taxon>metagenomes</taxon>
        <taxon>ecological metagenomes</taxon>
    </lineage>
</organism>
<keyword evidence="2" id="KW-0012">Acyltransferase</keyword>
<dbReference type="GO" id="GO:0034069">
    <property type="term" value="F:aminoglycoside N-acetyltransferase activity"/>
    <property type="evidence" value="ECO:0007669"/>
    <property type="project" value="TreeGrafter"/>
</dbReference>
<evidence type="ECO:0000256" key="2">
    <source>
        <dbReference type="ARBA" id="ARBA00023315"/>
    </source>
</evidence>
<dbReference type="Pfam" id="PF13527">
    <property type="entry name" value="Acetyltransf_9"/>
    <property type="match status" value="1"/>
</dbReference>
<name>A0A1J5QHR9_9ZZZZ</name>
<evidence type="ECO:0000259" key="5">
    <source>
        <dbReference type="Pfam" id="PF17668"/>
    </source>
</evidence>
<dbReference type="SUPFAM" id="SSF55729">
    <property type="entry name" value="Acyl-CoA N-acyltransferases (Nat)"/>
    <property type="match status" value="1"/>
</dbReference>
<protein>
    <submittedName>
        <fullName evidence="6">Enhanced intracellular survival protein</fullName>
    </submittedName>
</protein>
<evidence type="ECO:0000256" key="3">
    <source>
        <dbReference type="SAM" id="MobiDB-lite"/>
    </source>
</evidence>
<dbReference type="AlphaFoldDB" id="A0A1J5QHR9"/>
<reference evidence="6" key="1">
    <citation type="submission" date="2016-10" db="EMBL/GenBank/DDBJ databases">
        <title>Sequence of Gallionella enrichment culture.</title>
        <authorList>
            <person name="Poehlein A."/>
            <person name="Muehling M."/>
            <person name="Daniel R."/>
        </authorList>
    </citation>
    <scope>NUCLEOTIDE SEQUENCE</scope>
</reference>
<evidence type="ECO:0000256" key="1">
    <source>
        <dbReference type="ARBA" id="ARBA00022679"/>
    </source>
</evidence>
<feature type="domain" description="Enhanced intracellular survival protein" evidence="4">
    <location>
        <begin position="249"/>
        <end position="367"/>
    </location>
</feature>
<dbReference type="CDD" id="cd04301">
    <property type="entry name" value="NAT_SF"/>
    <property type="match status" value="1"/>
</dbReference>
<dbReference type="InterPro" id="IPR051554">
    <property type="entry name" value="Acetyltransferase_Eis"/>
</dbReference>
<feature type="region of interest" description="Disordered" evidence="3">
    <location>
        <begin position="285"/>
        <end position="305"/>
    </location>
</feature>
<gene>
    <name evidence="6" type="primary">eis</name>
    <name evidence="6" type="ORF">GALL_351230</name>
</gene>
<dbReference type="Gene3D" id="3.40.630.30">
    <property type="match status" value="2"/>
</dbReference>
<dbReference type="InterPro" id="IPR022902">
    <property type="entry name" value="NAcTrfase_Eis"/>
</dbReference>
<dbReference type="Pfam" id="PF17668">
    <property type="entry name" value="Acetyltransf_17"/>
    <property type="match status" value="1"/>
</dbReference>
<keyword evidence="1" id="KW-0808">Transferase</keyword>
<evidence type="ECO:0000259" key="4">
    <source>
        <dbReference type="Pfam" id="PF13530"/>
    </source>
</evidence>
<dbReference type="InterPro" id="IPR036527">
    <property type="entry name" value="SCP2_sterol-bd_dom_sf"/>
</dbReference>
<sequence>MHSSYPFARFPVPGARLPVAGLTWVGVHPQHRRRGILTSMVQHHLTECRTRGEAVSALFAAEMPIYGRFGYGLAARGTRMTLPRGAALRAVDGSDAVELTIEHAVAARHTDLVAAVHDAAGDRPGWATRETTALRDVFLADPPQARGAAESQRIVIARVAGVPRGYALFRREDRWAPEGPRGVVRVREVVALEAAVARALWGVLVDLDLMATVESPVLALDDAVHQLLLDPRACAPRLVDNVWVRIVDLPAALAGRRYSAPVDVVIEVTDARLPENAGRWRLRTHESRSADAPTRGARTPGAPYPVHVNRTTDGADIRLDIRELGAVYLGGTSLTALSSAGLVHELTPGALDRVSTALSWPVAPVCSWTF</sequence>